<dbReference type="VEuPathDB" id="FungiDB:TRICI_005171"/>
<comment type="similarity">
    <text evidence="1">Belongs to the glycosyl hydrolase 5 (cellulase A) family.</text>
</comment>
<gene>
    <name evidence="6" type="ORF">TRICI_005171</name>
</gene>
<organism evidence="6 7">
    <name type="scientific">Trichomonascus ciferrii</name>
    <dbReference type="NCBI Taxonomy" id="44093"/>
    <lineage>
        <taxon>Eukaryota</taxon>
        <taxon>Fungi</taxon>
        <taxon>Dikarya</taxon>
        <taxon>Ascomycota</taxon>
        <taxon>Saccharomycotina</taxon>
        <taxon>Dipodascomycetes</taxon>
        <taxon>Dipodascales</taxon>
        <taxon>Trichomonascaceae</taxon>
        <taxon>Trichomonascus</taxon>
        <taxon>Trichomonascus ciferrii complex</taxon>
    </lineage>
</organism>
<dbReference type="InterPro" id="IPR052066">
    <property type="entry name" value="Glycosphingolipid_Hydrolases"/>
</dbReference>
<dbReference type="GO" id="GO:1904462">
    <property type="term" value="P:ergosteryl 3-beta-D-glucoside catabolic process"/>
    <property type="evidence" value="ECO:0007669"/>
    <property type="project" value="TreeGrafter"/>
</dbReference>
<evidence type="ECO:0000256" key="3">
    <source>
        <dbReference type="ARBA" id="ARBA00023295"/>
    </source>
</evidence>
<dbReference type="GO" id="GO:0050295">
    <property type="term" value="F:steryl-beta-glucosidase activity"/>
    <property type="evidence" value="ECO:0007669"/>
    <property type="project" value="TreeGrafter"/>
</dbReference>
<keyword evidence="3" id="KW-0326">Glycosidase</keyword>
<dbReference type="EMBL" id="SWFS01000400">
    <property type="protein sequence ID" value="KAA8906259.1"/>
    <property type="molecule type" value="Genomic_DNA"/>
</dbReference>
<dbReference type="GO" id="GO:0000272">
    <property type="term" value="P:polysaccharide catabolic process"/>
    <property type="evidence" value="ECO:0007669"/>
    <property type="project" value="InterPro"/>
</dbReference>
<dbReference type="InterPro" id="IPR018087">
    <property type="entry name" value="Glyco_hydro_5_CS"/>
</dbReference>
<feature type="domain" description="Glycoside hydrolase family 5 C-terminal" evidence="5">
    <location>
        <begin position="602"/>
        <end position="686"/>
    </location>
</feature>
<feature type="domain" description="Glycoside hydrolase family 5" evidence="4">
    <location>
        <begin position="67"/>
        <end position="130"/>
    </location>
</feature>
<keyword evidence="7" id="KW-1185">Reference proteome</keyword>
<evidence type="ECO:0000259" key="4">
    <source>
        <dbReference type="Pfam" id="PF00150"/>
    </source>
</evidence>
<evidence type="ECO:0000256" key="2">
    <source>
        <dbReference type="ARBA" id="ARBA00022801"/>
    </source>
</evidence>
<dbReference type="Proteomes" id="UP000761534">
    <property type="component" value="Unassembled WGS sequence"/>
</dbReference>
<dbReference type="Pfam" id="PF18564">
    <property type="entry name" value="Glyco_hydro_5_C"/>
    <property type="match status" value="1"/>
</dbReference>
<proteinExistence type="inferred from homology"/>
<comment type="caution">
    <text evidence="6">The sequence shown here is derived from an EMBL/GenBank/DDBJ whole genome shotgun (WGS) entry which is preliminary data.</text>
</comment>
<dbReference type="InterPro" id="IPR001547">
    <property type="entry name" value="Glyco_hydro_5"/>
</dbReference>
<dbReference type="FunFam" id="3.20.20.80:FF:000174">
    <property type="entry name" value="YIR007W-like protein"/>
    <property type="match status" value="1"/>
</dbReference>
<dbReference type="PROSITE" id="PS00659">
    <property type="entry name" value="GLYCOSYL_HYDROL_F5"/>
    <property type="match status" value="1"/>
</dbReference>
<reference evidence="6" key="1">
    <citation type="journal article" date="2019" name="G3 (Bethesda)">
        <title>Genome Assemblies of Two Rare Opportunistic Yeast Pathogens: Diutina rugosa (syn. Candida rugosa) and Trichomonascus ciferrii (syn. Candida ciferrii).</title>
        <authorList>
            <person name="Mixao V."/>
            <person name="Saus E."/>
            <person name="Hansen A.P."/>
            <person name="Lass-Florl C."/>
            <person name="Gabaldon T."/>
        </authorList>
    </citation>
    <scope>NUCLEOTIDE SEQUENCE</scope>
    <source>
        <strain evidence="6">CBS 4856</strain>
    </source>
</reference>
<evidence type="ECO:0000313" key="7">
    <source>
        <dbReference type="Proteomes" id="UP000761534"/>
    </source>
</evidence>
<dbReference type="AlphaFoldDB" id="A0A642UVI3"/>
<dbReference type="PANTHER" id="PTHR31308">
    <property type="match status" value="1"/>
</dbReference>
<sequence length="707" mass="81399">MKHLTIDGLGNIRDSEHRVLTLRGINLDGANKMPKEPEMTTFSPLTEEYWDGDNVSFVGRPFSLDEAPEHLERIRSWGYNVIRYVYTWEAIEHKGPGIYDDDFIDYTIQVLKLLQKYDFYVFLDPHQDLWGRHSGGSGAPMWTYYACGFDPKGFIDTEAALVQNEWPGGPEKFPKMFWAANYAKLVCGTIFTMFFAGREFTPKATINGVNIQDFLQTHMLNSMLHFYRRLLNETDLFEDCILGVETMNEPNSGWVGHVDITKVPEEQQPKIGHIPTVLQSMILGMGKKATVDNYTFGSFGPSKAGTHEVDPRGTRAWISPEQGRRMDKHYGFERCAEWQLGECIFAQHGVWDPETNEALKPGYFCKCPESGKDVDEPYFVNNFFVRYWKTFYSAMRDLNKTMFLFCDPPVMAIPPDLKNSEHMDDRVIYCPHFYDGLTLMLKKWNRYWNIDCLGVLRGKYASPILGIKIGEQNVRNCIRDQIDTMRREGLERMGNIPCFMTETGMPFDMDDRAAYYKTGDYTSQIKALDAISYGLEGAGIHHTYWTYTSINTHKQGDSWNGEDFSFWSNDKFDSDLNNSRQYRAKGAVDINEKSRAAEAYIRPFPVAVFGDVQEYGFDLSKGVFTLKIEGEKTVDDPQPATEVYVPDYHYPEEDFYVNVTSGNYEFNKLTRTLTWYHEPGEQTLEISPIDWPFGSTLKENTCGCNIM</sequence>
<protein>
    <recommendedName>
        <fullName evidence="8">Glycoside hydrolase family 5 C-terminal domain-containing protein</fullName>
    </recommendedName>
</protein>
<dbReference type="Pfam" id="PF00150">
    <property type="entry name" value="Cellulase"/>
    <property type="match status" value="1"/>
</dbReference>
<dbReference type="InterPro" id="IPR013780">
    <property type="entry name" value="Glyco_hydro_b"/>
</dbReference>
<name>A0A642UVI3_9ASCO</name>
<evidence type="ECO:0000313" key="6">
    <source>
        <dbReference type="EMBL" id="KAA8906259.1"/>
    </source>
</evidence>
<evidence type="ECO:0008006" key="8">
    <source>
        <dbReference type="Google" id="ProtNLM"/>
    </source>
</evidence>
<evidence type="ECO:0000256" key="1">
    <source>
        <dbReference type="ARBA" id="ARBA00005641"/>
    </source>
</evidence>
<dbReference type="Gene3D" id="2.60.40.1180">
    <property type="entry name" value="Golgi alpha-mannosidase II"/>
    <property type="match status" value="1"/>
</dbReference>
<dbReference type="OrthoDB" id="9971853at2759"/>
<dbReference type="SUPFAM" id="SSF51445">
    <property type="entry name" value="(Trans)glycosidases"/>
    <property type="match status" value="1"/>
</dbReference>
<dbReference type="InterPro" id="IPR041036">
    <property type="entry name" value="GH5_C"/>
</dbReference>
<dbReference type="Gene3D" id="3.20.20.80">
    <property type="entry name" value="Glycosidases"/>
    <property type="match status" value="2"/>
</dbReference>
<dbReference type="InterPro" id="IPR017853">
    <property type="entry name" value="GH"/>
</dbReference>
<evidence type="ECO:0000259" key="5">
    <source>
        <dbReference type="Pfam" id="PF18564"/>
    </source>
</evidence>
<accession>A0A642UVI3</accession>
<dbReference type="PANTHER" id="PTHR31308:SF5">
    <property type="entry name" value="ERGOSTERYL-BETA-GLUCOSIDASE"/>
    <property type="match status" value="1"/>
</dbReference>
<keyword evidence="2" id="KW-0378">Hydrolase</keyword>